<dbReference type="SUPFAM" id="SSF55166">
    <property type="entry name" value="Hedgehog/DD-peptidase"/>
    <property type="match status" value="1"/>
</dbReference>
<keyword evidence="4" id="KW-1185">Reference proteome</keyword>
<reference evidence="3 4" key="1">
    <citation type="submission" date="2018-12" db="EMBL/GenBank/DDBJ databases">
        <title>Alloscrdovia theropitheci sp. nov: a novel taxon from the feces of the bleeding-herat monkey (Theropithecus geleda).</title>
        <authorList>
            <person name="Modesto M."/>
        </authorList>
    </citation>
    <scope>NUCLEOTIDE SEQUENCE [LARGE SCALE GENOMIC DNA]</scope>
    <source>
        <strain evidence="3 4">GLDI4/2</strain>
    </source>
</reference>
<keyword evidence="3" id="KW-0121">Carboxypeptidase</keyword>
<dbReference type="InterPro" id="IPR003709">
    <property type="entry name" value="VanY-like_core_dom"/>
</dbReference>
<dbReference type="InterPro" id="IPR009045">
    <property type="entry name" value="Zn_M74/Hedgehog-like"/>
</dbReference>
<dbReference type="Gene3D" id="3.30.1380.10">
    <property type="match status" value="1"/>
</dbReference>
<dbReference type="GO" id="GO:0004180">
    <property type="term" value="F:carboxypeptidase activity"/>
    <property type="evidence" value="ECO:0007669"/>
    <property type="project" value="UniProtKB-KW"/>
</dbReference>
<dbReference type="GO" id="GO:0006508">
    <property type="term" value="P:proteolysis"/>
    <property type="evidence" value="ECO:0007669"/>
    <property type="project" value="InterPro"/>
</dbReference>
<dbReference type="PANTHER" id="PTHR34385">
    <property type="entry name" value="D-ALANYL-D-ALANINE CARBOXYPEPTIDASE"/>
    <property type="match status" value="1"/>
</dbReference>
<evidence type="ECO:0000313" key="4">
    <source>
        <dbReference type="Proteomes" id="UP000291289"/>
    </source>
</evidence>
<gene>
    <name evidence="3" type="ORF">EJ419_02930</name>
</gene>
<dbReference type="RefSeq" id="WP_131283435.1">
    <property type="nucleotide sequence ID" value="NZ_RXLP01000014.1"/>
</dbReference>
<proteinExistence type="predicted"/>
<keyword evidence="3" id="KW-0378">Hydrolase</keyword>
<keyword evidence="3" id="KW-0645">Protease</keyword>
<feature type="domain" description="D-alanyl-D-alanine carboxypeptidase-like core" evidence="2">
    <location>
        <begin position="103"/>
        <end position="235"/>
    </location>
</feature>
<name>A0A4V2MU14_9BIFI</name>
<feature type="region of interest" description="Disordered" evidence="1">
    <location>
        <begin position="30"/>
        <end position="57"/>
    </location>
</feature>
<dbReference type="InterPro" id="IPR052179">
    <property type="entry name" value="DD-CPase-like"/>
</dbReference>
<dbReference type="InterPro" id="IPR058193">
    <property type="entry name" value="VanY/YodJ_core_dom"/>
</dbReference>
<dbReference type="PANTHER" id="PTHR34385:SF1">
    <property type="entry name" value="PEPTIDOGLYCAN L-ALANYL-D-GLUTAMATE ENDOPEPTIDASE CWLK"/>
    <property type="match status" value="1"/>
</dbReference>
<dbReference type="Proteomes" id="UP000291289">
    <property type="component" value="Unassembled WGS sequence"/>
</dbReference>
<evidence type="ECO:0000256" key="1">
    <source>
        <dbReference type="SAM" id="MobiDB-lite"/>
    </source>
</evidence>
<organism evidence="3 4">
    <name type="scientific">Alloscardovia theropitheci</name>
    <dbReference type="NCBI Taxonomy" id="2496842"/>
    <lineage>
        <taxon>Bacteria</taxon>
        <taxon>Bacillati</taxon>
        <taxon>Actinomycetota</taxon>
        <taxon>Actinomycetes</taxon>
        <taxon>Bifidobacteriales</taxon>
        <taxon>Bifidobacteriaceae</taxon>
        <taxon>Alloscardovia</taxon>
    </lineage>
</organism>
<sequence>MVVVLGVLLLCWGTGLLHFIHVDSSHHTHSSQQTHVLSDRSKEAQTRQSSRGKFQKQKNLKKQTIAQKFGITSDDWRLVLVNRTHTRPEMNPALAQIDSRCAVDSRIASDLEQFLAHAQRIDRNVHYISCYRSVEYQHEVFERYVNDEMSAHPDWSREQAETQVKTYSQPAGASEHQTGLAVDLSSQEELNAQNPDLARKIQEIAPQYGFILRFPQGGEKSTGVGYEDWHYRYVGPDIARYITDRGWTLEEFIKHIDDVA</sequence>
<dbReference type="Pfam" id="PF02557">
    <property type="entry name" value="VanY"/>
    <property type="match status" value="1"/>
</dbReference>
<protein>
    <submittedName>
        <fullName evidence="3">D-alanyl-D-alanine carboxypeptidase family protein</fullName>
    </submittedName>
</protein>
<feature type="compositionally biased region" description="Polar residues" evidence="1">
    <location>
        <begin position="161"/>
        <end position="172"/>
    </location>
</feature>
<accession>A0A4V2MU14</accession>
<dbReference type="OrthoDB" id="9792074at2"/>
<feature type="region of interest" description="Disordered" evidence="1">
    <location>
        <begin position="152"/>
        <end position="172"/>
    </location>
</feature>
<evidence type="ECO:0000259" key="2">
    <source>
        <dbReference type="Pfam" id="PF02557"/>
    </source>
</evidence>
<dbReference type="EMBL" id="RXLP01000014">
    <property type="protein sequence ID" value="TCD54569.1"/>
    <property type="molecule type" value="Genomic_DNA"/>
</dbReference>
<dbReference type="AlphaFoldDB" id="A0A4V2MU14"/>
<dbReference type="CDD" id="cd14852">
    <property type="entry name" value="LD-carboxypeptidase"/>
    <property type="match status" value="1"/>
</dbReference>
<comment type="caution">
    <text evidence="3">The sequence shown here is derived from an EMBL/GenBank/DDBJ whole genome shotgun (WGS) entry which is preliminary data.</text>
</comment>
<evidence type="ECO:0000313" key="3">
    <source>
        <dbReference type="EMBL" id="TCD54569.1"/>
    </source>
</evidence>